<gene>
    <name evidence="2" type="ORF">Scaly_2687900</name>
</gene>
<accession>A0AAW2J5H4</accession>
<reference evidence="2" key="2">
    <citation type="journal article" date="2024" name="Plant">
        <title>Genomic evolution and insights into agronomic trait innovations of Sesamum species.</title>
        <authorList>
            <person name="Miao H."/>
            <person name="Wang L."/>
            <person name="Qu L."/>
            <person name="Liu H."/>
            <person name="Sun Y."/>
            <person name="Le M."/>
            <person name="Wang Q."/>
            <person name="Wei S."/>
            <person name="Zheng Y."/>
            <person name="Lin W."/>
            <person name="Duan Y."/>
            <person name="Cao H."/>
            <person name="Xiong S."/>
            <person name="Wang X."/>
            <person name="Wei L."/>
            <person name="Li C."/>
            <person name="Ma Q."/>
            <person name="Ju M."/>
            <person name="Zhao R."/>
            <person name="Li G."/>
            <person name="Mu C."/>
            <person name="Tian Q."/>
            <person name="Mei H."/>
            <person name="Zhang T."/>
            <person name="Gao T."/>
            <person name="Zhang H."/>
        </authorList>
    </citation>
    <scope>NUCLEOTIDE SEQUENCE</scope>
    <source>
        <strain evidence="2">KEN8</strain>
    </source>
</reference>
<dbReference type="InterPro" id="IPR013103">
    <property type="entry name" value="RVT_2"/>
</dbReference>
<dbReference type="AlphaFoldDB" id="A0AAW2J5H4"/>
<comment type="caution">
    <text evidence="2">The sequence shown here is derived from an EMBL/GenBank/DDBJ whole genome shotgun (WGS) entry which is preliminary data.</text>
</comment>
<dbReference type="Pfam" id="PF07727">
    <property type="entry name" value="RVT_2"/>
    <property type="match status" value="1"/>
</dbReference>
<dbReference type="EMBL" id="JACGWM010001669">
    <property type="protein sequence ID" value="KAL0289949.1"/>
    <property type="molecule type" value="Genomic_DNA"/>
</dbReference>
<evidence type="ECO:0000313" key="2">
    <source>
        <dbReference type="EMBL" id="KAL0289949.1"/>
    </source>
</evidence>
<protein>
    <submittedName>
        <fullName evidence="2">Retrovirus-related Pol polyprotein from transposon TNT 1-94</fullName>
    </submittedName>
</protein>
<name>A0AAW2J5H4_9LAMI</name>
<organism evidence="2">
    <name type="scientific">Sesamum calycinum</name>
    <dbReference type="NCBI Taxonomy" id="2727403"/>
    <lineage>
        <taxon>Eukaryota</taxon>
        <taxon>Viridiplantae</taxon>
        <taxon>Streptophyta</taxon>
        <taxon>Embryophyta</taxon>
        <taxon>Tracheophyta</taxon>
        <taxon>Spermatophyta</taxon>
        <taxon>Magnoliopsida</taxon>
        <taxon>eudicotyledons</taxon>
        <taxon>Gunneridae</taxon>
        <taxon>Pentapetalae</taxon>
        <taxon>asterids</taxon>
        <taxon>lamiids</taxon>
        <taxon>Lamiales</taxon>
        <taxon>Pedaliaceae</taxon>
        <taxon>Sesamum</taxon>
    </lineage>
</organism>
<proteinExistence type="predicted"/>
<reference evidence="2" key="1">
    <citation type="submission" date="2020-06" db="EMBL/GenBank/DDBJ databases">
        <authorList>
            <person name="Li T."/>
            <person name="Hu X."/>
            <person name="Zhang T."/>
            <person name="Song X."/>
            <person name="Zhang H."/>
            <person name="Dai N."/>
            <person name="Sheng W."/>
            <person name="Hou X."/>
            <person name="Wei L."/>
        </authorList>
    </citation>
    <scope>NUCLEOTIDE SEQUENCE</scope>
    <source>
        <strain evidence="2">KEN8</strain>
        <tissue evidence="2">Leaf</tissue>
    </source>
</reference>
<evidence type="ECO:0000259" key="1">
    <source>
        <dbReference type="Pfam" id="PF07727"/>
    </source>
</evidence>
<sequence>MDQPEGFTVVGKEQKVCHLQRSIYGLKQASRSWNIRFDEFIQGYDFVKNNFDPCVYKKVSGSFVVFLVLYVDDILLIGNISKYWGDTKAWLSTLFSMKDLDEASYILGIKIFRDRSHRILAMTQTRMLRKF</sequence>
<feature type="domain" description="Reverse transcriptase Ty1/copia-type" evidence="1">
    <location>
        <begin position="1"/>
        <end position="116"/>
    </location>
</feature>